<evidence type="ECO:0000313" key="2">
    <source>
        <dbReference type="Proteomes" id="UP000005289"/>
    </source>
</evidence>
<dbReference type="KEGG" id="tti:THITH_09800"/>
<keyword evidence="2" id="KW-1185">Reference proteome</keyword>
<dbReference type="Proteomes" id="UP000005289">
    <property type="component" value="Chromosome"/>
</dbReference>
<dbReference type="HOGENOM" id="CLU_2496917_0_0_6"/>
<evidence type="ECO:0000313" key="1">
    <source>
        <dbReference type="EMBL" id="AHF00113.1"/>
    </source>
</evidence>
<dbReference type="EMBL" id="CP007029">
    <property type="protein sequence ID" value="AHF00113.1"/>
    <property type="molecule type" value="Genomic_DNA"/>
</dbReference>
<sequence>MQVFRDGKLDASNRNTGVFQVGIDTATIKKLPDNVSDFHGRKRCEPDDFDSVYARERAVLAHMKEVLCYLKGWLAIAYAERELLVR</sequence>
<accession>W0DS63</accession>
<gene>
    <name evidence="1" type="ORF">THITH_09800</name>
</gene>
<proteinExistence type="predicted"/>
<reference evidence="1 2" key="1">
    <citation type="submission" date="2013-12" db="EMBL/GenBank/DDBJ databases">
        <authorList>
            <consortium name="DOE Joint Genome Institute"/>
            <person name="Muyzer G."/>
            <person name="Huntemann M."/>
            <person name="Han J."/>
            <person name="Chen A."/>
            <person name="Kyrpides N."/>
            <person name="Mavromatis K."/>
            <person name="Markowitz V."/>
            <person name="Palaniappan K."/>
            <person name="Ivanova N."/>
            <person name="Schaumberg A."/>
            <person name="Pati A."/>
            <person name="Liolios K."/>
            <person name="Nordberg H.P."/>
            <person name="Cantor M.N."/>
            <person name="Hua S.X."/>
            <person name="Woyke T."/>
        </authorList>
    </citation>
    <scope>NUCLEOTIDE SEQUENCE [LARGE SCALE GENOMIC DNA]</scope>
    <source>
        <strain evidence="1 2">ARh 1</strain>
    </source>
</reference>
<protein>
    <submittedName>
        <fullName evidence="1">Uncharacterized protein</fullName>
    </submittedName>
</protein>
<organism evidence="1 2">
    <name type="scientific">Thioalkalivibrio paradoxus ARh 1</name>
    <dbReference type="NCBI Taxonomy" id="713585"/>
    <lineage>
        <taxon>Bacteria</taxon>
        <taxon>Pseudomonadati</taxon>
        <taxon>Pseudomonadota</taxon>
        <taxon>Gammaproteobacteria</taxon>
        <taxon>Chromatiales</taxon>
        <taxon>Ectothiorhodospiraceae</taxon>
        <taxon>Thioalkalivibrio</taxon>
    </lineage>
</organism>
<name>W0DS63_9GAMM</name>
<dbReference type="AlphaFoldDB" id="W0DS63"/>